<evidence type="ECO:0000256" key="3">
    <source>
        <dbReference type="ARBA" id="ARBA00012718"/>
    </source>
</evidence>
<comment type="subunit">
    <text evidence="2 8">Monomer.</text>
</comment>
<dbReference type="InterPro" id="IPR023128">
    <property type="entry name" value="Prot_N_Gln_amidohydro_ab_roll"/>
</dbReference>
<evidence type="ECO:0000256" key="6">
    <source>
        <dbReference type="ARBA" id="ARBA00029677"/>
    </source>
</evidence>
<dbReference type="EC" id="3.5.1.122" evidence="3 8"/>
<dbReference type="PANTHER" id="PTHR13035:SF0">
    <property type="entry name" value="PROTEIN N-TERMINAL GLUTAMINE AMIDOHYDROLASE"/>
    <property type="match status" value="1"/>
</dbReference>
<accession>A0A7N0U9N7</accession>
<protein>
    <recommendedName>
        <fullName evidence="4 8">Protein N-terminal glutamine amidohydrolase</fullName>
        <ecNumber evidence="3 8">3.5.1.122</ecNumber>
    </recommendedName>
    <alternativeName>
        <fullName evidence="6 8">Protein NH2-terminal glutamine deamidase</fullName>
    </alternativeName>
</protein>
<evidence type="ECO:0000256" key="7">
    <source>
        <dbReference type="ARBA" id="ARBA00048768"/>
    </source>
</evidence>
<evidence type="ECO:0000259" key="9">
    <source>
        <dbReference type="Pfam" id="PF09764"/>
    </source>
</evidence>
<keyword evidence="11" id="KW-1185">Reference proteome</keyword>
<keyword evidence="5 8" id="KW-0378">Hydrolase</keyword>
<sequence length="197" mass="22672">MRSCRQHASRIVWHRQGDSVVRLDDMSRIPLWHQKASKRSDGLVIWDYHVICVQRIPGSSPSVVWDLDSNLLLPTPLPLYMSESIGSSFHLFPDYKRYFRIVHAPIFFKYFASDRRHMKDHDGGWIHPPPSYDPVTAADGSGTKHNLNEYMNISSMEVINNFEQDSINGVLCKKLGAVIDENLLEDFLQRVFSAIKS</sequence>
<dbReference type="OMA" id="CSFDEYW"/>
<dbReference type="GO" id="GO:0070773">
    <property type="term" value="F:protein-N-terminal glutamine amidohydrolase activity"/>
    <property type="evidence" value="ECO:0007669"/>
    <property type="project" value="UniProtKB-UniRule"/>
</dbReference>
<evidence type="ECO:0000256" key="4">
    <source>
        <dbReference type="ARBA" id="ARBA00021247"/>
    </source>
</evidence>
<name>A0A7N0U9N7_KALFE</name>
<dbReference type="InterPro" id="IPR037132">
    <property type="entry name" value="N_Gln_amidohydro_ab_roll_sf"/>
</dbReference>
<dbReference type="GO" id="GO:0008418">
    <property type="term" value="F:protein-N-terminal asparagine amidohydrolase activity"/>
    <property type="evidence" value="ECO:0007669"/>
    <property type="project" value="UniProtKB-UniRule"/>
</dbReference>
<dbReference type="Pfam" id="PF09764">
    <property type="entry name" value="Nt_Gln_amidase"/>
    <property type="match status" value="1"/>
</dbReference>
<dbReference type="Gene3D" id="3.10.620.10">
    <property type="entry name" value="Protein N-terminal glutamine amidohydrolase, alpha beta roll"/>
    <property type="match status" value="1"/>
</dbReference>
<dbReference type="GO" id="GO:0005829">
    <property type="term" value="C:cytosol"/>
    <property type="evidence" value="ECO:0007669"/>
    <property type="project" value="TreeGrafter"/>
</dbReference>
<proteinExistence type="inferred from homology"/>
<comment type="catalytic activity">
    <reaction evidence="7 8">
        <text>N-terminal L-glutaminyl-[protein] + H2O = N-terminal L-glutamyl-[protein] + NH4(+)</text>
        <dbReference type="Rhea" id="RHEA:50680"/>
        <dbReference type="Rhea" id="RHEA-COMP:12668"/>
        <dbReference type="Rhea" id="RHEA-COMP:12777"/>
        <dbReference type="ChEBI" id="CHEBI:15377"/>
        <dbReference type="ChEBI" id="CHEBI:28938"/>
        <dbReference type="ChEBI" id="CHEBI:64721"/>
        <dbReference type="ChEBI" id="CHEBI:64722"/>
        <dbReference type="EC" id="3.5.1.122"/>
    </reaction>
</comment>
<dbReference type="Proteomes" id="UP000594263">
    <property type="component" value="Unplaced"/>
</dbReference>
<organism evidence="10 11">
    <name type="scientific">Kalanchoe fedtschenkoi</name>
    <name type="common">Lavender scallops</name>
    <name type="synonym">South American air plant</name>
    <dbReference type="NCBI Taxonomy" id="63787"/>
    <lineage>
        <taxon>Eukaryota</taxon>
        <taxon>Viridiplantae</taxon>
        <taxon>Streptophyta</taxon>
        <taxon>Embryophyta</taxon>
        <taxon>Tracheophyta</taxon>
        <taxon>Spermatophyta</taxon>
        <taxon>Magnoliopsida</taxon>
        <taxon>eudicotyledons</taxon>
        <taxon>Gunneridae</taxon>
        <taxon>Pentapetalae</taxon>
        <taxon>Saxifragales</taxon>
        <taxon>Crassulaceae</taxon>
        <taxon>Kalanchoe</taxon>
    </lineage>
</organism>
<evidence type="ECO:0000256" key="8">
    <source>
        <dbReference type="RuleBase" id="RU367082"/>
    </source>
</evidence>
<dbReference type="InterPro" id="IPR039733">
    <property type="entry name" value="NTAQ1"/>
</dbReference>
<feature type="domain" description="Protein N-terminal glutamine amidohydrolase alpha beta roll" evidence="9">
    <location>
        <begin position="26"/>
        <end position="186"/>
    </location>
</feature>
<reference evidence="10" key="1">
    <citation type="submission" date="2021-01" db="UniProtKB">
        <authorList>
            <consortium name="EnsemblPlants"/>
        </authorList>
    </citation>
    <scope>IDENTIFICATION</scope>
</reference>
<evidence type="ECO:0000256" key="2">
    <source>
        <dbReference type="ARBA" id="ARBA00011245"/>
    </source>
</evidence>
<dbReference type="PANTHER" id="PTHR13035">
    <property type="entry name" value="PROTEIN N-TERMINAL GLUTAMINE AMIDOHYDROLASE"/>
    <property type="match status" value="1"/>
</dbReference>
<dbReference type="GO" id="GO:0005634">
    <property type="term" value="C:nucleus"/>
    <property type="evidence" value="ECO:0007669"/>
    <property type="project" value="TreeGrafter"/>
</dbReference>
<evidence type="ECO:0000256" key="5">
    <source>
        <dbReference type="ARBA" id="ARBA00022801"/>
    </source>
</evidence>
<evidence type="ECO:0000313" key="11">
    <source>
        <dbReference type="Proteomes" id="UP000594263"/>
    </source>
</evidence>
<comment type="function">
    <text evidence="8">Mediates the side-chain deamidation of N-terminal glutamine residues to glutamate, an important step in N-end rule pathway of protein degradation. Conversion of the resulting N-terminal glutamine to glutamate renders the protein susceptible to arginylation, polyubiquitination and degradation as specified by the N-end rule. Does not act on substrates with internal or C-terminal glutamine and does not act on non-glutamine residues in any position.</text>
</comment>
<dbReference type="Gramene" id="Kaladp0058s0433.1.v1.1">
    <property type="protein sequence ID" value="Kaladp0058s0433.1.v1.1"/>
    <property type="gene ID" value="Kaladp0058s0433.v1.1"/>
</dbReference>
<dbReference type="EnsemblPlants" id="Kaladp0058s0433.1.v1.1">
    <property type="protein sequence ID" value="Kaladp0058s0433.1.v1.1"/>
    <property type="gene ID" value="Kaladp0058s0433.v1.1"/>
</dbReference>
<evidence type="ECO:0000313" key="10">
    <source>
        <dbReference type="EnsemblPlants" id="Kaladp0058s0433.1.v1.1"/>
    </source>
</evidence>
<comment type="similarity">
    <text evidence="1 8">Belongs to the NTAQ1 family.</text>
</comment>
<evidence type="ECO:0000256" key="1">
    <source>
        <dbReference type="ARBA" id="ARBA00008985"/>
    </source>
</evidence>
<dbReference type="AlphaFoldDB" id="A0A7N0U9N7"/>